<feature type="domain" description="N-acetyltransferase" evidence="1">
    <location>
        <begin position="7"/>
        <end position="169"/>
    </location>
</feature>
<dbReference type="Proteomes" id="UP000462760">
    <property type="component" value="Unassembled WGS sequence"/>
</dbReference>
<organism evidence="3 4">
    <name type="scientific">Anaerosalibacter bizertensis</name>
    <dbReference type="NCBI Taxonomy" id="932217"/>
    <lineage>
        <taxon>Bacteria</taxon>
        <taxon>Bacillati</taxon>
        <taxon>Bacillota</taxon>
        <taxon>Tissierellia</taxon>
        <taxon>Tissierellales</taxon>
        <taxon>Sporanaerobacteraceae</taxon>
        <taxon>Anaerosalibacter</taxon>
    </lineage>
</organism>
<dbReference type="CDD" id="cd04301">
    <property type="entry name" value="NAT_SF"/>
    <property type="match status" value="1"/>
</dbReference>
<dbReference type="Proteomes" id="UP001108123">
    <property type="component" value="Unassembled WGS sequence"/>
</dbReference>
<dbReference type="InterPro" id="IPR000182">
    <property type="entry name" value="GNAT_dom"/>
</dbReference>
<dbReference type="PROSITE" id="PS51186">
    <property type="entry name" value="GNAT"/>
    <property type="match status" value="1"/>
</dbReference>
<dbReference type="Pfam" id="PF13302">
    <property type="entry name" value="Acetyltransf_3"/>
    <property type="match status" value="1"/>
</dbReference>
<dbReference type="AlphaFoldDB" id="A0A844FGP4"/>
<evidence type="ECO:0000313" key="4">
    <source>
        <dbReference type="Proteomes" id="UP000462760"/>
    </source>
</evidence>
<evidence type="ECO:0000313" key="3">
    <source>
        <dbReference type="EMBL" id="MSS43223.1"/>
    </source>
</evidence>
<evidence type="ECO:0000313" key="2">
    <source>
        <dbReference type="EMBL" id="MCG4565373.1"/>
    </source>
</evidence>
<keyword evidence="3" id="KW-0808">Transferase</keyword>
<dbReference type="GO" id="GO:0016747">
    <property type="term" value="F:acyltransferase activity, transferring groups other than amino-acyl groups"/>
    <property type="evidence" value="ECO:0007669"/>
    <property type="project" value="InterPro"/>
</dbReference>
<evidence type="ECO:0000259" key="1">
    <source>
        <dbReference type="PROSITE" id="PS51186"/>
    </source>
</evidence>
<dbReference type="SUPFAM" id="SSF55729">
    <property type="entry name" value="Acyl-CoA N-acyltransferases (Nat)"/>
    <property type="match status" value="1"/>
</dbReference>
<dbReference type="OrthoDB" id="9795206at2"/>
<proteinExistence type="predicted"/>
<comment type="caution">
    <text evidence="3">The sequence shown here is derived from an EMBL/GenBank/DDBJ whole genome shotgun (WGS) entry which is preliminary data.</text>
</comment>
<dbReference type="Gene3D" id="3.40.630.30">
    <property type="match status" value="1"/>
</dbReference>
<dbReference type="RefSeq" id="WP_154483902.1">
    <property type="nucleotide sequence ID" value="NZ_JAHLOA010000007.1"/>
</dbReference>
<dbReference type="PANTHER" id="PTHR43415">
    <property type="entry name" value="SPERMIDINE N(1)-ACETYLTRANSFERASE"/>
    <property type="match status" value="1"/>
</dbReference>
<dbReference type="EMBL" id="VULR01000006">
    <property type="protein sequence ID" value="MSS43223.1"/>
    <property type="molecule type" value="Genomic_DNA"/>
</dbReference>
<gene>
    <name evidence="3" type="ORF">FYJ27_05690</name>
    <name evidence="2" type="ORF">L0P62_07925</name>
</gene>
<protein>
    <submittedName>
        <fullName evidence="3">GNAT family N-acetyltransferase</fullName>
    </submittedName>
</protein>
<evidence type="ECO:0000313" key="5">
    <source>
        <dbReference type="Proteomes" id="UP001108123"/>
    </source>
</evidence>
<reference evidence="2" key="2">
    <citation type="submission" date="2022-01" db="EMBL/GenBank/DDBJ databases">
        <title>Collection of gut derived symbiotic bacterial strains cultured from healthy donors.</title>
        <authorList>
            <person name="Lin H."/>
            <person name="Kohout C."/>
            <person name="Waligurski E."/>
            <person name="Pamer E.G."/>
        </authorList>
    </citation>
    <scope>NUCLEOTIDE SEQUENCE</scope>
    <source>
        <strain evidence="2">MSK.14.39</strain>
    </source>
</reference>
<keyword evidence="5" id="KW-1185">Reference proteome</keyword>
<dbReference type="PANTHER" id="PTHR43415:SF3">
    <property type="entry name" value="GNAT-FAMILY ACETYLTRANSFERASE"/>
    <property type="match status" value="1"/>
</dbReference>
<sequence>MYYGEKVCLRAYREEDIPIATSFVNDEELKKYLVTDIPFPMTLWEEEKWIKSQKSNQNGSYNFAIEDIETKKYIGGCGIQEVNWLSRVATVGIMIGDKEYWGKGYGTDAMKVLMDFIFNKMNIRKIRLSTFSFNIRAKKSYEKCGFKVEGILKDEIFKDGKYYDEIIMSAFK</sequence>
<accession>A0A844FGP4</accession>
<name>A0A844FGP4_9FIRM</name>
<dbReference type="InterPro" id="IPR016181">
    <property type="entry name" value="Acyl_CoA_acyltransferase"/>
</dbReference>
<reference evidence="3 4" key="1">
    <citation type="submission" date="2019-08" db="EMBL/GenBank/DDBJ databases">
        <title>In-depth cultivation of the pig gut microbiome towards novel bacterial diversity and tailored functional studies.</title>
        <authorList>
            <person name="Wylensek D."/>
            <person name="Hitch T.C.A."/>
            <person name="Clavel T."/>
        </authorList>
    </citation>
    <scope>NUCLEOTIDE SEQUENCE [LARGE SCALE GENOMIC DNA]</scope>
    <source>
        <strain evidence="3 4">Med78-601-WT-4W-RMD-3</strain>
    </source>
</reference>
<dbReference type="EMBL" id="JAKNID010000028">
    <property type="protein sequence ID" value="MCG4565373.1"/>
    <property type="molecule type" value="Genomic_DNA"/>
</dbReference>